<sequence>MVVDEARALRQLSAFVGEVAREEEQNIPLYNYVKTKLIQVGLLSPKHTNLTIGKDSSVHLFTFGMSLLDRKVLPVLSVTNLHLEEELLQAIEISGPPLLEELVPGLVGVHFLYEYTQHRKWIKIN</sequence>
<accession>A0A5E4QZQ2</accession>
<evidence type="ECO:0000313" key="2">
    <source>
        <dbReference type="Proteomes" id="UP000324832"/>
    </source>
</evidence>
<keyword evidence="2" id="KW-1185">Reference proteome</keyword>
<name>A0A5E4QZQ2_9NEOP</name>
<protein>
    <submittedName>
        <fullName evidence="1">Uncharacterized protein</fullName>
    </submittedName>
</protein>
<gene>
    <name evidence="1" type="ORF">LSINAPIS_LOCUS12857</name>
</gene>
<dbReference type="Proteomes" id="UP000324832">
    <property type="component" value="Unassembled WGS sequence"/>
</dbReference>
<organism evidence="1 2">
    <name type="scientific">Leptidea sinapis</name>
    <dbReference type="NCBI Taxonomy" id="189913"/>
    <lineage>
        <taxon>Eukaryota</taxon>
        <taxon>Metazoa</taxon>
        <taxon>Ecdysozoa</taxon>
        <taxon>Arthropoda</taxon>
        <taxon>Hexapoda</taxon>
        <taxon>Insecta</taxon>
        <taxon>Pterygota</taxon>
        <taxon>Neoptera</taxon>
        <taxon>Endopterygota</taxon>
        <taxon>Lepidoptera</taxon>
        <taxon>Glossata</taxon>
        <taxon>Ditrysia</taxon>
        <taxon>Papilionoidea</taxon>
        <taxon>Pieridae</taxon>
        <taxon>Dismorphiinae</taxon>
        <taxon>Leptidea</taxon>
    </lineage>
</organism>
<dbReference type="EMBL" id="FZQP02006222">
    <property type="protein sequence ID" value="VVD02700.1"/>
    <property type="molecule type" value="Genomic_DNA"/>
</dbReference>
<proteinExistence type="predicted"/>
<evidence type="ECO:0000313" key="1">
    <source>
        <dbReference type="EMBL" id="VVD02700.1"/>
    </source>
</evidence>
<reference evidence="1 2" key="1">
    <citation type="submission" date="2017-07" db="EMBL/GenBank/DDBJ databases">
        <authorList>
            <person name="Talla V."/>
            <person name="Backstrom N."/>
        </authorList>
    </citation>
    <scope>NUCLEOTIDE SEQUENCE [LARGE SCALE GENOMIC DNA]</scope>
</reference>
<dbReference type="AlphaFoldDB" id="A0A5E4QZQ2"/>